<name>A0ABV2PHR9_9BACI</name>
<dbReference type="EMBL" id="JBEPSB010000004">
    <property type="protein sequence ID" value="MET4560301.1"/>
    <property type="molecule type" value="Genomic_DNA"/>
</dbReference>
<comment type="caution">
    <text evidence="2">The sequence shown here is derived from an EMBL/GenBank/DDBJ whole genome shotgun (WGS) entry which is preliminary data.</text>
</comment>
<dbReference type="Proteomes" id="UP001549363">
    <property type="component" value="Unassembled WGS sequence"/>
</dbReference>
<dbReference type="RefSeq" id="WP_354471381.1">
    <property type="nucleotide sequence ID" value="NZ_JBEPSB010000004.1"/>
</dbReference>
<sequence>MAKFIDPPFFSFDFYSFTSRGNAVLVQCPKCTKCAHMKRMDNTYIVQCESCTFRNTKDMHYLVKTFAQGQCNACQRHVNIPLEEKERQYRKLNKECPYCTKLVQCHIKINPTQVYYPKVSNAQGTDPVFLLDYYLLTSLGPNQPIWALNASHLEYLIDYVTDKLRTKNFTGKTASHALPGYIKLAKNREAVLRKLKQLEKNYREGVNNVDNLSKKAAKQ</sequence>
<evidence type="ECO:0000313" key="2">
    <source>
        <dbReference type="EMBL" id="MET4560301.1"/>
    </source>
</evidence>
<keyword evidence="3" id="KW-1185">Reference proteome</keyword>
<proteinExistence type="predicted"/>
<protein>
    <submittedName>
        <fullName evidence="2">NAD-dependent SIR2 family protein deacetylase</fullName>
    </submittedName>
</protein>
<evidence type="ECO:0000313" key="3">
    <source>
        <dbReference type="Proteomes" id="UP001549363"/>
    </source>
</evidence>
<reference evidence="2 3" key="1">
    <citation type="submission" date="2024-06" db="EMBL/GenBank/DDBJ databases">
        <title>Sorghum-associated microbial communities from plants grown in Nebraska, USA.</title>
        <authorList>
            <person name="Schachtman D."/>
        </authorList>
    </citation>
    <scope>NUCLEOTIDE SEQUENCE [LARGE SCALE GENOMIC DNA]</scope>
    <source>
        <strain evidence="2 3">736</strain>
    </source>
</reference>
<gene>
    <name evidence="2" type="ORF">ABIA69_001445</name>
</gene>
<keyword evidence="1" id="KW-0175">Coiled coil</keyword>
<organism evidence="2 3">
    <name type="scientific">Lysinibacillus parviboronicapiens</name>
    <dbReference type="NCBI Taxonomy" id="436516"/>
    <lineage>
        <taxon>Bacteria</taxon>
        <taxon>Bacillati</taxon>
        <taxon>Bacillota</taxon>
        <taxon>Bacilli</taxon>
        <taxon>Bacillales</taxon>
        <taxon>Bacillaceae</taxon>
        <taxon>Lysinibacillus</taxon>
    </lineage>
</organism>
<evidence type="ECO:0000256" key="1">
    <source>
        <dbReference type="SAM" id="Coils"/>
    </source>
</evidence>
<accession>A0ABV2PHR9</accession>
<feature type="coiled-coil region" evidence="1">
    <location>
        <begin position="181"/>
        <end position="215"/>
    </location>
</feature>